<dbReference type="InterPro" id="IPR019887">
    <property type="entry name" value="Tscrpt_reg_AsnC/Lrp_C"/>
</dbReference>
<keyword evidence="3" id="KW-1185">Reference proteome</keyword>
<dbReference type="Proteomes" id="UP000624325">
    <property type="component" value="Unassembled WGS sequence"/>
</dbReference>
<feature type="domain" description="Transcription regulator AsnC/Lrp ligand binding" evidence="1">
    <location>
        <begin position="20"/>
        <end position="79"/>
    </location>
</feature>
<dbReference type="Pfam" id="PF01037">
    <property type="entry name" value="AsnC_trans_reg"/>
    <property type="match status" value="1"/>
</dbReference>
<name>A0ABQ4BTZ6_9ACTN</name>
<protein>
    <recommendedName>
        <fullName evidence="1">Transcription regulator AsnC/Lrp ligand binding domain-containing protein</fullName>
    </recommendedName>
</protein>
<accession>A0ABQ4BTZ6</accession>
<proteinExistence type="predicted"/>
<dbReference type="EMBL" id="BONC01000001">
    <property type="protein sequence ID" value="GIF54004.1"/>
    <property type="molecule type" value="Genomic_DNA"/>
</dbReference>
<evidence type="ECO:0000313" key="3">
    <source>
        <dbReference type="Proteomes" id="UP000624325"/>
    </source>
</evidence>
<comment type="caution">
    <text evidence="2">The sequence shown here is derived from an EMBL/GenBank/DDBJ whole genome shotgun (WGS) entry which is preliminary data.</text>
</comment>
<dbReference type="SUPFAM" id="SSF54909">
    <property type="entry name" value="Dimeric alpha+beta barrel"/>
    <property type="match status" value="1"/>
</dbReference>
<organism evidence="2 3">
    <name type="scientific">Asanoa iriomotensis</name>
    <dbReference type="NCBI Taxonomy" id="234613"/>
    <lineage>
        <taxon>Bacteria</taxon>
        <taxon>Bacillati</taxon>
        <taxon>Actinomycetota</taxon>
        <taxon>Actinomycetes</taxon>
        <taxon>Micromonosporales</taxon>
        <taxon>Micromonosporaceae</taxon>
        <taxon>Asanoa</taxon>
    </lineage>
</organism>
<evidence type="ECO:0000259" key="1">
    <source>
        <dbReference type="Pfam" id="PF01037"/>
    </source>
</evidence>
<dbReference type="Gene3D" id="3.30.70.920">
    <property type="match status" value="1"/>
</dbReference>
<reference evidence="2 3" key="1">
    <citation type="submission" date="2021-01" db="EMBL/GenBank/DDBJ databases">
        <title>Whole genome shotgun sequence of Asanoa iriomotensis NBRC 100142.</title>
        <authorList>
            <person name="Komaki H."/>
            <person name="Tamura T."/>
        </authorList>
    </citation>
    <scope>NUCLEOTIDE SEQUENCE [LARGE SCALE GENOMIC DNA]</scope>
    <source>
        <strain evidence="2 3">NBRC 100142</strain>
    </source>
</reference>
<sequence length="110" mass="11910">MSGEVEAVILVWLNRTQDAPCLEAHLARRPEVVDAWWVAADSDAVVRVRCQDMAALDGLVRGLRHHAGAGRTLTHLVLRPFDPHLTRSTNEPLGSHPVTAHLAAAAAAVR</sequence>
<dbReference type="InterPro" id="IPR011008">
    <property type="entry name" value="Dimeric_a/b-barrel"/>
</dbReference>
<dbReference type="RefSeq" id="WP_203699731.1">
    <property type="nucleotide sequence ID" value="NZ_BAAALU010000017.1"/>
</dbReference>
<evidence type="ECO:0000313" key="2">
    <source>
        <dbReference type="EMBL" id="GIF54004.1"/>
    </source>
</evidence>
<gene>
    <name evidence="2" type="ORF">Air01nite_00990</name>
</gene>